<proteinExistence type="predicted"/>
<protein>
    <submittedName>
        <fullName evidence="2">Bacteriophage phiJL001, Gp84,Bacteriophage phiJL001, Gp84, N-terminal,Bacteriophage phiJL001, Gp84, C</fullName>
    </submittedName>
</protein>
<evidence type="ECO:0000313" key="3">
    <source>
        <dbReference type="Proteomes" id="UP000325440"/>
    </source>
</evidence>
<dbReference type="InterPro" id="IPR011928">
    <property type="entry name" value="Phage_phiJL001_Gp84"/>
</dbReference>
<keyword evidence="3" id="KW-1185">Reference proteome</keyword>
<dbReference type="InterPro" id="IPR018964">
    <property type="entry name" value="Phage_phiJL001_Gp84_C"/>
</dbReference>
<dbReference type="AlphaFoldDB" id="A0A5E4MWZ1"/>
<gene>
    <name evidence="2" type="ORF">CINCED_3A024286</name>
</gene>
<reference evidence="2 3" key="1">
    <citation type="submission" date="2019-08" db="EMBL/GenBank/DDBJ databases">
        <authorList>
            <person name="Alioto T."/>
            <person name="Alioto T."/>
            <person name="Gomez Garrido J."/>
        </authorList>
    </citation>
    <scope>NUCLEOTIDE SEQUENCE [LARGE SCALE GENOMIC DNA]</scope>
</reference>
<dbReference type="NCBIfam" id="TIGR02218">
    <property type="entry name" value="phg_TIGR02218"/>
    <property type="match status" value="1"/>
</dbReference>
<evidence type="ECO:0000259" key="1">
    <source>
        <dbReference type="Pfam" id="PF09356"/>
    </source>
</evidence>
<dbReference type="Pfam" id="PF09931">
    <property type="entry name" value="Phage_phiJL001_Gp84_N"/>
    <property type="match status" value="1"/>
</dbReference>
<sequence length="262" mass="29592">MLTNHLTEELLSVTTCWKLKFADGKVMGFTDHDEDLNIDGIIYKSSSGFTASSILLNSNLKTDSLEIEGILNSDEIKEEEVFAGRYDFANIEIFLLNYKDPSQGIISLYSGTFGKITLNNGRFIVEIRGLSAKLEQNVVELYSSTCRAQFCDDKCKIDAKKFSKVSVVTQVIDEKKFKDTNLTESDEYYKHGIVKFSTFEAIVKEYKDQIVTLFTAHKISAGNQYSILAGCDKTFSTCQNKFNNSVNFRGEPHIPMANRLIR</sequence>
<dbReference type="Pfam" id="PF09356">
    <property type="entry name" value="Phage_BR0599"/>
    <property type="match status" value="1"/>
</dbReference>
<dbReference type="OrthoDB" id="8299705at2759"/>
<name>A0A5E4MWZ1_9HEMI</name>
<evidence type="ECO:0000313" key="2">
    <source>
        <dbReference type="EMBL" id="VVC34945.1"/>
    </source>
</evidence>
<accession>A0A5E4MWZ1</accession>
<dbReference type="Proteomes" id="UP000325440">
    <property type="component" value="Unassembled WGS sequence"/>
</dbReference>
<organism evidence="2 3">
    <name type="scientific">Cinara cedri</name>
    <dbReference type="NCBI Taxonomy" id="506608"/>
    <lineage>
        <taxon>Eukaryota</taxon>
        <taxon>Metazoa</taxon>
        <taxon>Ecdysozoa</taxon>
        <taxon>Arthropoda</taxon>
        <taxon>Hexapoda</taxon>
        <taxon>Insecta</taxon>
        <taxon>Pterygota</taxon>
        <taxon>Neoptera</taxon>
        <taxon>Paraneoptera</taxon>
        <taxon>Hemiptera</taxon>
        <taxon>Sternorrhyncha</taxon>
        <taxon>Aphidomorpha</taxon>
        <taxon>Aphidoidea</taxon>
        <taxon>Aphididae</taxon>
        <taxon>Lachninae</taxon>
        <taxon>Cinara</taxon>
    </lineage>
</organism>
<dbReference type="EMBL" id="CABPRJ010001029">
    <property type="protein sequence ID" value="VVC34945.1"/>
    <property type="molecule type" value="Genomic_DNA"/>
</dbReference>
<feature type="domain" description="Bacteriophage phiJL001 Gp84 C-terminal" evidence="1">
    <location>
        <begin position="188"/>
        <end position="256"/>
    </location>
</feature>